<sequence>MEALCCLLHGSDGFRAVSGFAEECPSPLYPVFFKALSFETKWLTFAYNKPASGHNTKHYECNILCFLF</sequence>
<dbReference type="STRING" id="1203610.HMPREF1536_02067"/>
<accession>A0A0F5JIC5</accession>
<evidence type="ECO:0000313" key="1">
    <source>
        <dbReference type="EMBL" id="KKB57345.1"/>
    </source>
</evidence>
<keyword evidence="2" id="KW-1185">Reference proteome</keyword>
<proteinExistence type="predicted"/>
<comment type="caution">
    <text evidence="1">The sequence shown here is derived from an EMBL/GenBank/DDBJ whole genome shotgun (WGS) entry which is preliminary data.</text>
</comment>
<gene>
    <name evidence="1" type="ORF">HMPREF1536_02067</name>
</gene>
<name>A0A0F5JIC5_9BACT</name>
<dbReference type="AlphaFoldDB" id="A0A0F5JIC5"/>
<protein>
    <submittedName>
        <fullName evidence="1">Uncharacterized protein</fullName>
    </submittedName>
</protein>
<organism evidence="1 2">
    <name type="scientific">Parabacteroides gordonii MS-1 = DSM 23371</name>
    <dbReference type="NCBI Taxonomy" id="1203610"/>
    <lineage>
        <taxon>Bacteria</taxon>
        <taxon>Pseudomonadati</taxon>
        <taxon>Bacteroidota</taxon>
        <taxon>Bacteroidia</taxon>
        <taxon>Bacteroidales</taxon>
        <taxon>Tannerellaceae</taxon>
        <taxon>Parabacteroides</taxon>
    </lineage>
</organism>
<evidence type="ECO:0000313" key="2">
    <source>
        <dbReference type="Proteomes" id="UP000033035"/>
    </source>
</evidence>
<dbReference type="Proteomes" id="UP000033035">
    <property type="component" value="Unassembled WGS sequence"/>
</dbReference>
<reference evidence="1 2" key="1">
    <citation type="submission" date="2013-04" db="EMBL/GenBank/DDBJ databases">
        <title>The Genome Sequence of Parabacteroides gordonii DSM 23371.</title>
        <authorList>
            <consortium name="The Broad Institute Genomics Platform"/>
            <person name="Earl A."/>
            <person name="Ward D."/>
            <person name="Feldgarden M."/>
            <person name="Gevers D."/>
            <person name="Martens E."/>
            <person name="Sakamoto M."/>
            <person name="Benno Y."/>
            <person name="Suzuki N."/>
            <person name="Matsunaga N."/>
            <person name="Koshihara K."/>
            <person name="Seki M."/>
            <person name="Komiya H."/>
            <person name="Walker B."/>
            <person name="Young S."/>
            <person name="Zeng Q."/>
            <person name="Gargeya S."/>
            <person name="Fitzgerald M."/>
            <person name="Haas B."/>
            <person name="Abouelleil A."/>
            <person name="Allen A.W."/>
            <person name="Alvarado L."/>
            <person name="Arachchi H.M."/>
            <person name="Berlin A.M."/>
            <person name="Chapman S.B."/>
            <person name="Gainer-Dewar J."/>
            <person name="Goldberg J."/>
            <person name="Griggs A."/>
            <person name="Gujja S."/>
            <person name="Hansen M."/>
            <person name="Howarth C."/>
            <person name="Imamovic A."/>
            <person name="Ireland A."/>
            <person name="Larimer J."/>
            <person name="McCowan C."/>
            <person name="Murphy C."/>
            <person name="Pearson M."/>
            <person name="Poon T.W."/>
            <person name="Priest M."/>
            <person name="Roberts A."/>
            <person name="Saif S."/>
            <person name="Shea T."/>
            <person name="Sisk P."/>
            <person name="Sykes S."/>
            <person name="Wortman J."/>
            <person name="Nusbaum C."/>
            <person name="Birren B."/>
        </authorList>
    </citation>
    <scope>NUCLEOTIDE SEQUENCE [LARGE SCALE GENOMIC DNA]</scope>
    <source>
        <strain evidence="1 2">MS-1</strain>
    </source>
</reference>
<dbReference type="EMBL" id="AQHW01000013">
    <property type="protein sequence ID" value="KKB57345.1"/>
    <property type="molecule type" value="Genomic_DNA"/>
</dbReference>
<dbReference type="HOGENOM" id="CLU_2790177_0_0_10"/>